<dbReference type="Proteomes" id="UP000692954">
    <property type="component" value="Unassembled WGS sequence"/>
</dbReference>
<feature type="compositionally biased region" description="Polar residues" evidence="2">
    <location>
        <begin position="1297"/>
        <end position="1306"/>
    </location>
</feature>
<name>A0A8S1N9Q0_9CILI</name>
<feature type="region of interest" description="Disordered" evidence="2">
    <location>
        <begin position="330"/>
        <end position="455"/>
    </location>
</feature>
<protein>
    <submittedName>
        <fullName evidence="4">Uncharacterized protein</fullName>
    </submittedName>
</protein>
<reference evidence="4" key="1">
    <citation type="submission" date="2021-01" db="EMBL/GenBank/DDBJ databases">
        <authorList>
            <consortium name="Genoscope - CEA"/>
            <person name="William W."/>
        </authorList>
    </citation>
    <scope>NUCLEOTIDE SEQUENCE</scope>
</reference>
<dbReference type="GO" id="GO:0007155">
    <property type="term" value="P:cell adhesion"/>
    <property type="evidence" value="ECO:0007669"/>
    <property type="project" value="InterPro"/>
</dbReference>
<dbReference type="OrthoDB" id="310515at2759"/>
<dbReference type="EMBL" id="CAJJDN010000054">
    <property type="protein sequence ID" value="CAD8089530.1"/>
    <property type="molecule type" value="Genomic_DNA"/>
</dbReference>
<evidence type="ECO:0000256" key="1">
    <source>
        <dbReference type="SAM" id="Coils"/>
    </source>
</evidence>
<keyword evidence="5" id="KW-1185">Reference proteome</keyword>
<proteinExistence type="predicted"/>
<feature type="compositionally biased region" description="Polar residues" evidence="2">
    <location>
        <begin position="1269"/>
        <end position="1279"/>
    </location>
</feature>
<feature type="compositionally biased region" description="Polar residues" evidence="2">
    <location>
        <begin position="1447"/>
        <end position="1469"/>
    </location>
</feature>
<feature type="compositionally biased region" description="Acidic residues" evidence="2">
    <location>
        <begin position="867"/>
        <end position="877"/>
    </location>
</feature>
<feature type="region of interest" description="Disordered" evidence="2">
    <location>
        <begin position="1197"/>
        <end position="1221"/>
    </location>
</feature>
<feature type="compositionally biased region" description="Basic and acidic residues" evidence="2">
    <location>
        <begin position="1361"/>
        <end position="1376"/>
    </location>
</feature>
<feature type="compositionally biased region" description="Low complexity" evidence="2">
    <location>
        <begin position="1410"/>
        <end position="1436"/>
    </location>
</feature>
<feature type="coiled-coil region" evidence="1">
    <location>
        <begin position="618"/>
        <end position="724"/>
    </location>
</feature>
<feature type="region of interest" description="Disordered" evidence="2">
    <location>
        <begin position="1410"/>
        <end position="1469"/>
    </location>
</feature>
<feature type="compositionally biased region" description="Polar residues" evidence="2">
    <location>
        <begin position="330"/>
        <end position="340"/>
    </location>
</feature>
<evidence type="ECO:0000256" key="2">
    <source>
        <dbReference type="SAM" id="MobiDB-lite"/>
    </source>
</evidence>
<feature type="coiled-coil region" evidence="1">
    <location>
        <begin position="1107"/>
        <end position="1134"/>
    </location>
</feature>
<feature type="compositionally biased region" description="Low complexity" evidence="2">
    <location>
        <begin position="342"/>
        <end position="449"/>
    </location>
</feature>
<feature type="compositionally biased region" description="Low complexity" evidence="2">
    <location>
        <begin position="1310"/>
        <end position="1328"/>
    </location>
</feature>
<sequence>MVKQCYLLVTLLVIVLSQNYGTVLIQNEGGGQIQSKEILFQQPFQQIPQVAIALLNGQGDIFAEIHEVNQEGFTLQVMASDEIEAQFAYLAIDNDENYQIECFNRVAIGNEIQIPIIIQRPTFISVLATNTHANNFNIDLLDGNLIVDNDGQMNMCIIITNEEQPIDLVGYQNYQQQEVAEFHPFKKQNAMSLVQAQQSLEITHLDQQKSFEIWHHQSIEIVKDSSIEVYPTHRSLEIVSDDQPNQVEFKQNESLEIFKLENQDLQSNSDQKLIAEDIHLENIDENLQSQNNQIEDIKFNDHSNFDNQNQQQITVAPSDQLEDIKLDLESTQENQQSETISLDDSQQLQVDDQQVQQQIEDSQQLQVDDQQQQQSDDSQQQQQVEDSQQQQQVEDSQEQQQVKDSQQQQQIEDSQQQQQIEDSQQLVEDSQQQQQVEDSQQKENNQQQQFEDVKIVTEEPIDNQNLQEIKLTTDEVQIIEPKNDSIQNQEQQNNQQNQDESNQILQSNSETNNNDQVLQQEDIAFDNQENNIVNQEEEPKQEIQIEDIKLDNTEISSMNADDIPQQQDAKEILHDQLSIASEEKQVEDTSSTEDVVIHADEVKIENVKISEANLDEISIEQQDNIQQVQEDIQESNNDINEQSEVISVDPEAFSEPQQKVTQINDEDLLKQEQDIDEMIRVAQELREEAKQLKNKNRSEQQLEKLDIMEKANDLEKEVGELENKSEEPQVVEDQISLDVNSAYEDQKEVQIEQPKEEQQPPIIYLNDEGMNPEQQLIIQEIKNDDNNLMVNQLQDEVDKELQSQEQQIENTSQIGEEDIQIIDASIKLDEDHQEIEVYESGQVEAIPDQVQPQIEEVQQIEQPQEYVEQEPQEDVVQEQESTKEEGGIVQEQEFINKEGDIVQEQESTKEEEAIEIGLTTDEGEAYIRKPKKSDFLREKQRLKDKLNNVIRDFKLDSVSTESLDTVAEGEKQYSLIIDRLDVPENNDQVIVLKDEDYEQNYVEPEPIQEVKQLGDYLEAVEPNIENINFIYDDEQQQEQQNIQIEDIKLHDDTNEETNYKIVEAKDDDFVESTLEYVDDTQQQQLLSSEVAVSAEETSVIQDDNQNKEDINVSFDEFQQELEALANTIGNIKQENVDTMKTSDYIIVNDNSQIYEATYDEQSNEQPIEDEPQIEENQEQYYQGIEDDQNTSMEIEQSENLDQEQQELQQPNEDPELEQQDIEQPQLSEDQFLVDEQQSEDATQQVQRYDDAEPQEQYLTIDNLVKDSSVDTGESYQQPPQYYDESDNQSCEEDQQNKVENTFQQDYDVSEQQQQAQQYQNNYQQQQEQQEQEQDFVVMKANQFIPQQTEKQAQLEQQLSDNQKEEDIYSETPKNENEIDIIIDVANEQQDQSQQNEQDYDYEDNFEVQQPVQKQVESQSQQKQDIQQQQQQLQQDSKSTKNNKQKIQHSITISHNPQQSNSKQTDRSIQIQHEEKSLKIEHQLNEEELKKNIKEQLKQELKEELKQEIKQEIQESHNRRKSASLVIEDNVAKDPERPAQKAINNFNNLLHDVVDETLKEEDRKHYQKLPIVDLKKESFNKVEPKMEQGIEDLKKALGLKGGVEVIDNNGKKQVINVEDLKKESEKLLTNPEKENKNDSPQYEEFLRKVTEKQQKNNNEAQINYEEQHNLRKQEILENIKRELEIKKGHFTIPNDSPQAELSPYEFERVYLDWEKNKQDIIPSILQHSIEQPNTQEIHSNQEIVQQKSIERVSRKEEVDKEVQELLYGNQKNRKQQSKQSLKEFKVEDLKYIKDDPLLDSTFSGFVQVKANLRRRQH</sequence>
<keyword evidence="3" id="KW-0732">Signal</keyword>
<gene>
    <name evidence="4" type="ORF">PSON_ATCC_30995.1.T0540165</name>
</gene>
<accession>A0A8S1N9Q0</accession>
<feature type="compositionally biased region" description="Acidic residues" evidence="2">
    <location>
        <begin position="1283"/>
        <end position="1293"/>
    </location>
</feature>
<evidence type="ECO:0000313" key="5">
    <source>
        <dbReference type="Proteomes" id="UP000692954"/>
    </source>
</evidence>
<evidence type="ECO:0000256" key="3">
    <source>
        <dbReference type="SAM" id="SignalP"/>
    </source>
</evidence>
<evidence type="ECO:0000313" key="4">
    <source>
        <dbReference type="EMBL" id="CAD8089530.1"/>
    </source>
</evidence>
<feature type="region of interest" description="Disordered" evidence="2">
    <location>
        <begin position="866"/>
        <end position="887"/>
    </location>
</feature>
<feature type="region of interest" description="Disordered" evidence="2">
    <location>
        <begin position="1347"/>
        <end position="1376"/>
    </location>
</feature>
<organism evidence="4 5">
    <name type="scientific">Paramecium sonneborni</name>
    <dbReference type="NCBI Taxonomy" id="65129"/>
    <lineage>
        <taxon>Eukaryota</taxon>
        <taxon>Sar</taxon>
        <taxon>Alveolata</taxon>
        <taxon>Ciliophora</taxon>
        <taxon>Intramacronucleata</taxon>
        <taxon>Oligohymenophorea</taxon>
        <taxon>Peniculida</taxon>
        <taxon>Parameciidae</taxon>
        <taxon>Paramecium</taxon>
    </lineage>
</organism>
<feature type="chain" id="PRO_5035724303" evidence="3">
    <location>
        <begin position="18"/>
        <end position="1816"/>
    </location>
</feature>
<comment type="caution">
    <text evidence="4">The sequence shown here is derived from an EMBL/GenBank/DDBJ whole genome shotgun (WGS) entry which is preliminary data.</text>
</comment>
<keyword evidence="1" id="KW-0175">Coiled coil</keyword>
<dbReference type="GO" id="GO:0030246">
    <property type="term" value="F:carbohydrate binding"/>
    <property type="evidence" value="ECO:0007669"/>
    <property type="project" value="InterPro"/>
</dbReference>
<feature type="region of interest" description="Disordered" evidence="2">
    <location>
        <begin position="1512"/>
        <end position="1536"/>
    </location>
</feature>
<feature type="region of interest" description="Disordered" evidence="2">
    <location>
        <begin position="1234"/>
        <end position="1333"/>
    </location>
</feature>
<feature type="signal peptide" evidence="3">
    <location>
        <begin position="1"/>
        <end position="17"/>
    </location>
</feature>
<feature type="compositionally biased region" description="Low complexity" evidence="2">
    <location>
        <begin position="1347"/>
        <end position="1358"/>
    </location>
</feature>